<feature type="compositionally biased region" description="Basic and acidic residues" evidence="1">
    <location>
        <begin position="242"/>
        <end position="254"/>
    </location>
</feature>
<dbReference type="RefSeq" id="XP_070921963.1">
    <property type="nucleotide sequence ID" value="XM_071065862.1"/>
</dbReference>
<name>A0ABQ0GR72_9PEZI</name>
<feature type="compositionally biased region" description="Low complexity" evidence="1">
    <location>
        <begin position="189"/>
        <end position="206"/>
    </location>
</feature>
<accession>A0ABQ0GR72</accession>
<dbReference type="Proteomes" id="UP001628179">
    <property type="component" value="Unassembled WGS sequence"/>
</dbReference>
<dbReference type="GeneID" id="98181185"/>
<protein>
    <submittedName>
        <fullName evidence="2">Uncharacterized protein</fullName>
    </submittedName>
</protein>
<evidence type="ECO:0000313" key="2">
    <source>
        <dbReference type="EMBL" id="GAB1320233.1"/>
    </source>
</evidence>
<evidence type="ECO:0000256" key="1">
    <source>
        <dbReference type="SAM" id="MobiDB-lite"/>
    </source>
</evidence>
<proteinExistence type="predicted"/>
<keyword evidence="3" id="KW-1185">Reference proteome</keyword>
<feature type="compositionally biased region" description="Low complexity" evidence="1">
    <location>
        <begin position="129"/>
        <end position="147"/>
    </location>
</feature>
<organism evidence="2 3">
    <name type="scientific">Madurella fahalii</name>
    <dbReference type="NCBI Taxonomy" id="1157608"/>
    <lineage>
        <taxon>Eukaryota</taxon>
        <taxon>Fungi</taxon>
        <taxon>Dikarya</taxon>
        <taxon>Ascomycota</taxon>
        <taxon>Pezizomycotina</taxon>
        <taxon>Sordariomycetes</taxon>
        <taxon>Sordariomycetidae</taxon>
        <taxon>Sordariales</taxon>
        <taxon>Sordariales incertae sedis</taxon>
        <taxon>Madurella</taxon>
    </lineage>
</organism>
<reference evidence="2 3" key="1">
    <citation type="submission" date="2024-09" db="EMBL/GenBank/DDBJ databases">
        <title>Itraconazole resistance in Madurella fahalii resulting from another homologue of gene encoding cytochrome P450 14-alpha sterol demethylase (CYP51).</title>
        <authorList>
            <person name="Yoshioka I."/>
            <person name="Fahal A.H."/>
            <person name="Kaneko S."/>
            <person name="Yaguchi T."/>
        </authorList>
    </citation>
    <scope>NUCLEOTIDE SEQUENCE [LARGE SCALE GENOMIC DNA]</scope>
    <source>
        <strain evidence="2 3">IFM 68171</strain>
    </source>
</reference>
<feature type="region of interest" description="Disordered" evidence="1">
    <location>
        <begin position="115"/>
        <end position="330"/>
    </location>
</feature>
<gene>
    <name evidence="2" type="ORF">MFIFM68171_10443</name>
</gene>
<evidence type="ECO:0000313" key="3">
    <source>
        <dbReference type="Proteomes" id="UP001628179"/>
    </source>
</evidence>
<feature type="compositionally biased region" description="Polar residues" evidence="1">
    <location>
        <begin position="157"/>
        <end position="166"/>
    </location>
</feature>
<comment type="caution">
    <text evidence="2">The sequence shown here is derived from an EMBL/GenBank/DDBJ whole genome shotgun (WGS) entry which is preliminary data.</text>
</comment>
<feature type="compositionally biased region" description="Pro residues" evidence="1">
    <location>
        <begin position="169"/>
        <end position="188"/>
    </location>
</feature>
<sequence length="330" mass="35568">MESSFTDVEKRFILGEMVKTSHMDVGVLVDFIKSHDVQPDWLSMQLPGGRNMNQCLHAAEIMFNMPMPPPVISPLKRKSLGDLPDHFSKRQAVASPGDASPRGLSLGALQPAVGAHPVNIQPRPNGYGSAPLAPSPSVSAAPYNPAPTRRRGRPPKSVQNTWQVSTYPPISPAPIAPSPAPAIAPQPHSPGLRAAPAYQAAPQMPSDPKPKKKPLLEILPRPAQGTPGLEPAARSPIPGGEYQDRREETTRREYYQAQAAEPTAREPPMSSHLQNQILPRPRSPHPHPSSREPIARPALTDPAHFRETPPATPLEPVKNEGHTTTAAAAN</sequence>
<dbReference type="EMBL" id="BAAFSV010000006">
    <property type="protein sequence ID" value="GAB1320233.1"/>
    <property type="molecule type" value="Genomic_DNA"/>
</dbReference>